<evidence type="ECO:0000256" key="2">
    <source>
        <dbReference type="ARBA" id="ARBA00022679"/>
    </source>
</evidence>
<feature type="region of interest" description="Disordered" evidence="5">
    <location>
        <begin position="189"/>
        <end position="209"/>
    </location>
</feature>
<dbReference type="GO" id="GO:0008168">
    <property type="term" value="F:methyltransferase activity"/>
    <property type="evidence" value="ECO:0007669"/>
    <property type="project" value="UniProtKB-KW"/>
</dbReference>
<protein>
    <submittedName>
        <fullName evidence="6">Methyltransferase</fullName>
    </submittedName>
</protein>
<dbReference type="InterPro" id="IPR007757">
    <property type="entry name" value="MT-A70-like"/>
</dbReference>
<organism evidence="6 7">
    <name type="scientific">Nocardioides flavescens</name>
    <dbReference type="NCBI Taxonomy" id="2691959"/>
    <lineage>
        <taxon>Bacteria</taxon>
        <taxon>Bacillati</taxon>
        <taxon>Actinomycetota</taxon>
        <taxon>Actinomycetes</taxon>
        <taxon>Propionibacteriales</taxon>
        <taxon>Nocardioidaceae</taxon>
        <taxon>Nocardioides</taxon>
    </lineage>
</organism>
<dbReference type="EMBL" id="WUEK01000001">
    <property type="protein sequence ID" value="MXG88434.1"/>
    <property type="molecule type" value="Genomic_DNA"/>
</dbReference>
<keyword evidence="1 6" id="KW-0489">Methyltransferase</keyword>
<dbReference type="Gene3D" id="3.40.50.150">
    <property type="entry name" value="Vaccinia Virus protein VP39"/>
    <property type="match status" value="1"/>
</dbReference>
<evidence type="ECO:0000313" key="6">
    <source>
        <dbReference type="EMBL" id="MXG88434.1"/>
    </source>
</evidence>
<keyword evidence="3" id="KW-0949">S-adenosyl-L-methionine</keyword>
<dbReference type="RefSeq" id="WP_160874805.1">
    <property type="nucleotide sequence ID" value="NZ_WUEK01000001.1"/>
</dbReference>
<name>A0A6L7F0Q2_9ACTN</name>
<dbReference type="InterPro" id="IPR029063">
    <property type="entry name" value="SAM-dependent_MTases_sf"/>
</dbReference>
<dbReference type="PANTHER" id="PTHR12829">
    <property type="entry name" value="N6-ADENOSINE-METHYLTRANSFERASE"/>
    <property type="match status" value="1"/>
</dbReference>
<keyword evidence="7" id="KW-1185">Reference proteome</keyword>
<evidence type="ECO:0000313" key="7">
    <source>
        <dbReference type="Proteomes" id="UP000473325"/>
    </source>
</evidence>
<evidence type="ECO:0000256" key="3">
    <source>
        <dbReference type="ARBA" id="ARBA00022691"/>
    </source>
</evidence>
<dbReference type="SUPFAM" id="SSF53335">
    <property type="entry name" value="S-adenosyl-L-methionine-dependent methyltransferases"/>
    <property type="match status" value="1"/>
</dbReference>
<feature type="compositionally biased region" description="Polar residues" evidence="5">
    <location>
        <begin position="198"/>
        <end position="209"/>
    </location>
</feature>
<evidence type="ECO:0000256" key="4">
    <source>
        <dbReference type="PROSITE-ProRule" id="PRU00489"/>
    </source>
</evidence>
<dbReference type="PROSITE" id="PS51143">
    <property type="entry name" value="MT_A70"/>
    <property type="match status" value="1"/>
</dbReference>
<dbReference type="PANTHER" id="PTHR12829:SF7">
    <property type="entry name" value="N6-ADENOSINE-METHYLTRANSFERASE CATALYTIC SUBUNIT"/>
    <property type="match status" value="1"/>
</dbReference>
<dbReference type="Pfam" id="PF05063">
    <property type="entry name" value="MT-A70"/>
    <property type="match status" value="1"/>
</dbReference>
<dbReference type="GO" id="GO:0032259">
    <property type="term" value="P:methylation"/>
    <property type="evidence" value="ECO:0007669"/>
    <property type="project" value="UniProtKB-KW"/>
</dbReference>
<proteinExistence type="inferred from homology"/>
<gene>
    <name evidence="6" type="ORF">GRQ65_02585</name>
</gene>
<dbReference type="Proteomes" id="UP000473325">
    <property type="component" value="Unassembled WGS sequence"/>
</dbReference>
<comment type="similarity">
    <text evidence="4">Belongs to the MT-A70-like family.</text>
</comment>
<accession>A0A6L7F0Q2</accession>
<evidence type="ECO:0000256" key="1">
    <source>
        <dbReference type="ARBA" id="ARBA00022603"/>
    </source>
</evidence>
<sequence>MLTQIATADEEPGARRTFRTILADPPWDIQQKGQLGASAHYKLMSLNRIKKMPVADLSEPDAHLWLWATNATLRAAYDVMEAWGFTPRSPLTWIKPRLGLGNYLRNATEHLLLGTRGNAPVQFKAQPTWMFAPLQDHSHKPEEQYAVIERISEGPYLELFARRQPPSRADWSVWGNEVDADVVLPGYPVPSDQRHITGDTSAGGSRASA</sequence>
<keyword evidence="2 6" id="KW-0808">Transferase</keyword>
<comment type="caution">
    <text evidence="6">The sequence shown here is derived from an EMBL/GenBank/DDBJ whole genome shotgun (WGS) entry which is preliminary data.</text>
</comment>
<reference evidence="6 7" key="1">
    <citation type="submission" date="2019-12" db="EMBL/GenBank/DDBJ databases">
        <authorList>
            <person name="Kun Z."/>
        </authorList>
    </citation>
    <scope>NUCLEOTIDE SEQUENCE [LARGE SCALE GENOMIC DNA]</scope>
    <source>
        <strain evidence="6 7">YIM 123512</strain>
    </source>
</reference>
<dbReference type="AlphaFoldDB" id="A0A6L7F0Q2"/>
<evidence type="ECO:0000256" key="5">
    <source>
        <dbReference type="SAM" id="MobiDB-lite"/>
    </source>
</evidence>